<dbReference type="InterPro" id="IPR003959">
    <property type="entry name" value="ATPase_AAA_core"/>
</dbReference>
<keyword evidence="6" id="KW-1185">Reference proteome</keyword>
<dbReference type="InterPro" id="IPR003593">
    <property type="entry name" value="AAA+_ATPase"/>
</dbReference>
<evidence type="ECO:0000256" key="1">
    <source>
        <dbReference type="SAM" id="Coils"/>
    </source>
</evidence>
<evidence type="ECO:0000313" key="5">
    <source>
        <dbReference type="EMBL" id="KAF5357310.1"/>
    </source>
</evidence>
<keyword evidence="1" id="KW-0175">Coiled coil</keyword>
<feature type="region of interest" description="Disordered" evidence="2">
    <location>
        <begin position="1"/>
        <end position="56"/>
    </location>
</feature>
<dbReference type="Pfam" id="PF00004">
    <property type="entry name" value="AAA"/>
    <property type="match status" value="1"/>
</dbReference>
<dbReference type="Pfam" id="PF22942">
    <property type="entry name" value="DUF7025"/>
    <property type="match status" value="1"/>
</dbReference>
<protein>
    <recommendedName>
        <fullName evidence="4">AAA+ ATPase domain-containing protein</fullName>
    </recommendedName>
</protein>
<evidence type="ECO:0000256" key="3">
    <source>
        <dbReference type="SAM" id="Phobius"/>
    </source>
</evidence>
<feature type="domain" description="AAA+ ATPase" evidence="4">
    <location>
        <begin position="471"/>
        <end position="598"/>
    </location>
</feature>
<dbReference type="GO" id="GO:0016887">
    <property type="term" value="F:ATP hydrolysis activity"/>
    <property type="evidence" value="ECO:0007669"/>
    <property type="project" value="InterPro"/>
</dbReference>
<feature type="coiled-coil region" evidence="1">
    <location>
        <begin position="180"/>
        <end position="214"/>
    </location>
</feature>
<keyword evidence="3" id="KW-0812">Transmembrane</keyword>
<feature type="compositionally biased region" description="Polar residues" evidence="2">
    <location>
        <begin position="8"/>
        <end position="19"/>
    </location>
</feature>
<feature type="transmembrane region" description="Helical" evidence="3">
    <location>
        <begin position="691"/>
        <end position="709"/>
    </location>
</feature>
<dbReference type="Gene3D" id="3.40.50.300">
    <property type="entry name" value="P-loop containing nucleotide triphosphate hydrolases"/>
    <property type="match status" value="1"/>
</dbReference>
<keyword evidence="3" id="KW-1133">Transmembrane helix</keyword>
<name>A0A8H5G2V4_9AGAR</name>
<dbReference type="EMBL" id="JAACJM010000052">
    <property type="protein sequence ID" value="KAF5357310.1"/>
    <property type="molecule type" value="Genomic_DNA"/>
</dbReference>
<accession>A0A8H5G2V4</accession>
<comment type="caution">
    <text evidence="5">The sequence shown here is derived from an EMBL/GenBank/DDBJ whole genome shotgun (WGS) entry which is preliminary data.</text>
</comment>
<dbReference type="SMART" id="SM00382">
    <property type="entry name" value="AAA"/>
    <property type="match status" value="1"/>
</dbReference>
<sequence length="711" mass="81445">MSHKDLQPNGSLTPSTNILPNGDPCPPGGPSSELQPNGHVASTDEPSSSIIPTRRRGDDYQSILKLDVKRIQLRWDDGVGEYVARDEEPRQKLPKDGEPSALSIVRRFLPTQRPGFHNVVEEVHLHSPAIIESVKVVMKGNRSINWRADPVKFDPNDLLAHMPFLKDHLRLLLATPEPWDEELEERIDHLEFLIEFLDKEYRDRLQELESLKAAGQVTFSWIWGIFLPGSILFTRCPVTGVPCAVRLVSIEVVEPELNNPRHYALTCDYVNVQSRRPGLSTELIKIVQFNGAKRIRDLNAYPFELVTDRDAQQTYLTQRGRRHWQLVRENWRHMRYDAVAYRWDDRLEKYRKVKVKSRFVIDQEMYDMHCVGRWSPGHNCDLDGGEVSDESRTVLTDEEYLIFSARLYGYSLSDRRWLEFQVAEAKEISWNPDIFNSLELSQQTKHMVRALIESQGREDIKFDDFVQGKGQGLILNLSGPPGVGKTLTAEATAEVTRSPLYMIGAGDLGTIADELDRAFSKISTLAERWKAVVLIDEADVFLEKRENQDIKRNAMVAVFLRHLEYWLGILFLTTNRVQVFDEAMMSRIHVSLTYDRLSIDAKERLWSAFLTKAEFPGSLTAEQFKFLKNLPLNGREIKNVVKVATTLAAHQRRSLAYEDVMQALRVLNGTQQNGASSSSQRIVWISSNRKLLFPLTVSALAFIVVRYFSLQ</sequence>
<dbReference type="SUPFAM" id="SSF52540">
    <property type="entry name" value="P-loop containing nucleoside triphosphate hydrolases"/>
    <property type="match status" value="1"/>
</dbReference>
<reference evidence="5 6" key="1">
    <citation type="journal article" date="2020" name="ISME J.">
        <title>Uncovering the hidden diversity of litter-decomposition mechanisms in mushroom-forming fungi.</title>
        <authorList>
            <person name="Floudas D."/>
            <person name="Bentzer J."/>
            <person name="Ahren D."/>
            <person name="Johansson T."/>
            <person name="Persson P."/>
            <person name="Tunlid A."/>
        </authorList>
    </citation>
    <scope>NUCLEOTIDE SEQUENCE [LARGE SCALE GENOMIC DNA]</scope>
    <source>
        <strain evidence="5 6">CBS 291.85</strain>
    </source>
</reference>
<dbReference type="AlphaFoldDB" id="A0A8H5G2V4"/>
<dbReference type="Proteomes" id="UP000559256">
    <property type="component" value="Unassembled WGS sequence"/>
</dbReference>
<proteinExistence type="predicted"/>
<evidence type="ECO:0000313" key="6">
    <source>
        <dbReference type="Proteomes" id="UP000559256"/>
    </source>
</evidence>
<keyword evidence="3" id="KW-0472">Membrane</keyword>
<dbReference type="PANTHER" id="PTHR46411">
    <property type="entry name" value="FAMILY ATPASE, PUTATIVE-RELATED"/>
    <property type="match status" value="1"/>
</dbReference>
<dbReference type="OrthoDB" id="10042665at2759"/>
<dbReference type="CDD" id="cd19481">
    <property type="entry name" value="RecA-like_protease"/>
    <property type="match status" value="1"/>
</dbReference>
<organism evidence="5 6">
    <name type="scientific">Tetrapyrgos nigripes</name>
    <dbReference type="NCBI Taxonomy" id="182062"/>
    <lineage>
        <taxon>Eukaryota</taxon>
        <taxon>Fungi</taxon>
        <taxon>Dikarya</taxon>
        <taxon>Basidiomycota</taxon>
        <taxon>Agaricomycotina</taxon>
        <taxon>Agaricomycetes</taxon>
        <taxon>Agaricomycetidae</taxon>
        <taxon>Agaricales</taxon>
        <taxon>Marasmiineae</taxon>
        <taxon>Marasmiaceae</taxon>
        <taxon>Tetrapyrgos</taxon>
    </lineage>
</organism>
<dbReference type="PANTHER" id="PTHR46411:SF3">
    <property type="entry name" value="AAA+ ATPASE DOMAIN-CONTAINING PROTEIN"/>
    <property type="match status" value="1"/>
</dbReference>
<evidence type="ECO:0000256" key="2">
    <source>
        <dbReference type="SAM" id="MobiDB-lite"/>
    </source>
</evidence>
<evidence type="ECO:0000259" key="4">
    <source>
        <dbReference type="SMART" id="SM00382"/>
    </source>
</evidence>
<dbReference type="InterPro" id="IPR027417">
    <property type="entry name" value="P-loop_NTPase"/>
</dbReference>
<dbReference type="GO" id="GO:0005524">
    <property type="term" value="F:ATP binding"/>
    <property type="evidence" value="ECO:0007669"/>
    <property type="project" value="InterPro"/>
</dbReference>
<dbReference type="InterPro" id="IPR054289">
    <property type="entry name" value="DUF7025"/>
</dbReference>
<gene>
    <name evidence="5" type="ORF">D9758_005894</name>
</gene>